<dbReference type="PRINTS" id="PR00812">
    <property type="entry name" value="BCTERIALGSPF"/>
</dbReference>
<dbReference type="GO" id="GO:0005886">
    <property type="term" value="C:plasma membrane"/>
    <property type="evidence" value="ECO:0007669"/>
    <property type="project" value="UniProtKB-SubCell"/>
</dbReference>
<keyword evidence="4 6" id="KW-1133">Transmembrane helix</keyword>
<comment type="caution">
    <text evidence="8">The sequence shown here is derived from an EMBL/GenBank/DDBJ whole genome shotgun (WGS) entry which is preliminary data.</text>
</comment>
<dbReference type="GeneID" id="90611368"/>
<dbReference type="EMBL" id="NIZW01000027">
    <property type="protein sequence ID" value="PHQ32427.1"/>
    <property type="molecule type" value="Genomic_DNA"/>
</dbReference>
<dbReference type="InterPro" id="IPR018076">
    <property type="entry name" value="T2SS_GspF_dom"/>
</dbReference>
<dbReference type="OrthoDB" id="243821at2"/>
<dbReference type="Proteomes" id="UP000225740">
    <property type="component" value="Unassembled WGS sequence"/>
</dbReference>
<evidence type="ECO:0000256" key="2">
    <source>
        <dbReference type="ARBA" id="ARBA00022475"/>
    </source>
</evidence>
<sequence length="367" mass="41408">MTATPEDEVVPELVASSTSGLRFVQQQIEQLLQRRSMIALQLHQAAQQSVGPVAQHMELMSRWFDQPITAKDVLHHPDALAICQPLLAASQLETSQPNASTEVANEKTKLEDAVRQWESTLSGRPTRNRLWIILVYPLFLAFASIVILMVICVLLVPPFQEMMDDFGLELPLPTQTVFAVSNFTREYGLWLLAAVVAIGLVIQLVRFQSHRIGQHPPWVRMSRRLLTPARLAWASWAEHVAMMLDVGLTRREAYQIAGESSPSRWMSRLSDECVQSIEDGRVPLSGPTHIHGKPCHLMIHAVQTELIPQQADSMRDVAAIYRDRERHQRRDILIWVSPLIVCMLGMTIGWVMIALFMPLVQLISGLT</sequence>
<dbReference type="PANTHER" id="PTHR30012:SF0">
    <property type="entry name" value="TYPE II SECRETION SYSTEM PROTEIN F-RELATED"/>
    <property type="match status" value="1"/>
</dbReference>
<dbReference type="RefSeq" id="WP_099263541.1">
    <property type="nucleotide sequence ID" value="NZ_JBDUYK010000158.1"/>
</dbReference>
<feature type="transmembrane region" description="Helical" evidence="6">
    <location>
        <begin position="130"/>
        <end position="156"/>
    </location>
</feature>
<evidence type="ECO:0000256" key="1">
    <source>
        <dbReference type="ARBA" id="ARBA00004651"/>
    </source>
</evidence>
<proteinExistence type="predicted"/>
<feature type="transmembrane region" description="Helical" evidence="6">
    <location>
        <begin position="332"/>
        <end position="357"/>
    </location>
</feature>
<gene>
    <name evidence="8" type="ORF">CEE69_26030</name>
</gene>
<keyword evidence="9" id="KW-1185">Reference proteome</keyword>
<dbReference type="AlphaFoldDB" id="A0A2G1W084"/>
<keyword evidence="2" id="KW-1003">Cell membrane</keyword>
<comment type="subcellular location">
    <subcellularLocation>
        <location evidence="1">Cell membrane</location>
        <topology evidence="1">Multi-pass membrane protein</topology>
    </subcellularLocation>
</comment>
<dbReference type="Pfam" id="PF00482">
    <property type="entry name" value="T2SSF"/>
    <property type="match status" value="1"/>
</dbReference>
<feature type="transmembrane region" description="Helical" evidence="6">
    <location>
        <begin position="187"/>
        <end position="205"/>
    </location>
</feature>
<keyword evidence="3 6" id="KW-0812">Transmembrane</keyword>
<evidence type="ECO:0000313" key="9">
    <source>
        <dbReference type="Proteomes" id="UP000225740"/>
    </source>
</evidence>
<dbReference type="PANTHER" id="PTHR30012">
    <property type="entry name" value="GENERAL SECRETION PATHWAY PROTEIN"/>
    <property type="match status" value="1"/>
</dbReference>
<protein>
    <submittedName>
        <fullName evidence="8">Pilus assembly protein PilC</fullName>
    </submittedName>
</protein>
<evidence type="ECO:0000256" key="6">
    <source>
        <dbReference type="SAM" id="Phobius"/>
    </source>
</evidence>
<keyword evidence="5 6" id="KW-0472">Membrane</keyword>
<reference evidence="8 9" key="1">
    <citation type="submission" date="2017-06" db="EMBL/GenBank/DDBJ databases">
        <title>Description of Rhodopirellula bahusiensis sp. nov.</title>
        <authorList>
            <person name="Kizina J."/>
            <person name="Harder J."/>
        </authorList>
    </citation>
    <scope>NUCLEOTIDE SEQUENCE [LARGE SCALE GENOMIC DNA]</scope>
    <source>
        <strain evidence="8 9">SWK21</strain>
    </source>
</reference>
<evidence type="ECO:0000256" key="5">
    <source>
        <dbReference type="ARBA" id="ARBA00023136"/>
    </source>
</evidence>
<accession>A0A2G1W084</accession>
<evidence type="ECO:0000256" key="4">
    <source>
        <dbReference type="ARBA" id="ARBA00022989"/>
    </source>
</evidence>
<name>A0A2G1W084_9BACT</name>
<feature type="domain" description="Type II secretion system protein GspF" evidence="7">
    <location>
        <begin position="236"/>
        <end position="358"/>
    </location>
</feature>
<evidence type="ECO:0000256" key="3">
    <source>
        <dbReference type="ARBA" id="ARBA00022692"/>
    </source>
</evidence>
<organism evidence="8 9">
    <name type="scientific">Rhodopirellula bahusiensis</name>
    <dbReference type="NCBI Taxonomy" id="2014065"/>
    <lineage>
        <taxon>Bacteria</taxon>
        <taxon>Pseudomonadati</taxon>
        <taxon>Planctomycetota</taxon>
        <taxon>Planctomycetia</taxon>
        <taxon>Pirellulales</taxon>
        <taxon>Pirellulaceae</taxon>
        <taxon>Rhodopirellula</taxon>
    </lineage>
</organism>
<evidence type="ECO:0000259" key="7">
    <source>
        <dbReference type="Pfam" id="PF00482"/>
    </source>
</evidence>
<evidence type="ECO:0000313" key="8">
    <source>
        <dbReference type="EMBL" id="PHQ32427.1"/>
    </source>
</evidence>
<dbReference type="InterPro" id="IPR003004">
    <property type="entry name" value="GspF/PilC"/>
</dbReference>